<sequence length="46" mass="5171">AHTERVHDGNSPPKVARAAFLLDNRHSNHGGKKYVLFLKSKANKME</sequence>
<accession>A0A0F8WYH6</accession>
<feature type="non-terminal residue" evidence="1">
    <location>
        <position position="1"/>
    </location>
</feature>
<name>A0A0F8WYH6_9ZZZZ</name>
<organism evidence="1">
    <name type="scientific">marine sediment metagenome</name>
    <dbReference type="NCBI Taxonomy" id="412755"/>
    <lineage>
        <taxon>unclassified sequences</taxon>
        <taxon>metagenomes</taxon>
        <taxon>ecological metagenomes</taxon>
    </lineage>
</organism>
<dbReference type="AlphaFoldDB" id="A0A0F8WYH6"/>
<reference evidence="1" key="1">
    <citation type="journal article" date="2015" name="Nature">
        <title>Complex archaea that bridge the gap between prokaryotes and eukaryotes.</title>
        <authorList>
            <person name="Spang A."/>
            <person name="Saw J.H."/>
            <person name="Jorgensen S.L."/>
            <person name="Zaremba-Niedzwiedzka K."/>
            <person name="Martijn J."/>
            <person name="Lind A.E."/>
            <person name="van Eijk R."/>
            <person name="Schleper C."/>
            <person name="Guy L."/>
            <person name="Ettema T.J."/>
        </authorList>
    </citation>
    <scope>NUCLEOTIDE SEQUENCE</scope>
</reference>
<dbReference type="EMBL" id="LAZR01062265">
    <property type="protein sequence ID" value="KKK61892.1"/>
    <property type="molecule type" value="Genomic_DNA"/>
</dbReference>
<comment type="caution">
    <text evidence="1">The sequence shown here is derived from an EMBL/GenBank/DDBJ whole genome shotgun (WGS) entry which is preliminary data.</text>
</comment>
<proteinExistence type="predicted"/>
<gene>
    <name evidence="1" type="ORF">LCGC14_3009800</name>
</gene>
<evidence type="ECO:0000313" key="1">
    <source>
        <dbReference type="EMBL" id="KKK61892.1"/>
    </source>
</evidence>
<protein>
    <submittedName>
        <fullName evidence="1">Uncharacterized protein</fullName>
    </submittedName>
</protein>